<keyword evidence="14" id="KW-1185">Reference proteome</keyword>
<dbReference type="GO" id="GO:0050992">
    <property type="term" value="P:dimethylallyl diphosphate biosynthetic process"/>
    <property type="evidence" value="ECO:0007669"/>
    <property type="project" value="UniProtKB-UniRule"/>
</dbReference>
<dbReference type="PIRSF" id="PIRSF018427">
    <property type="entry name" value="Isopntndiph_ism"/>
    <property type="match status" value="1"/>
</dbReference>
<dbReference type="AlphaFoldDB" id="A0A1I6CYS3"/>
<evidence type="ECO:0000256" key="5">
    <source>
        <dbReference type="ARBA" id="ARBA00022723"/>
    </source>
</evidence>
<gene>
    <name evidence="10" type="primary">idi</name>
    <name evidence="13" type="ORF">SAMN04488564_101584</name>
</gene>
<keyword evidence="5 10" id="KW-0479">Metal-binding</keyword>
<dbReference type="PROSITE" id="PS51462">
    <property type="entry name" value="NUDIX"/>
    <property type="match status" value="1"/>
</dbReference>
<dbReference type="PANTHER" id="PTHR10885">
    <property type="entry name" value="ISOPENTENYL-DIPHOSPHATE DELTA-ISOMERASE"/>
    <property type="match status" value="1"/>
</dbReference>
<reference evidence="14" key="1">
    <citation type="submission" date="2016-10" db="EMBL/GenBank/DDBJ databases">
        <authorList>
            <person name="Varghese N."/>
            <person name="Submissions S."/>
        </authorList>
    </citation>
    <scope>NUCLEOTIDE SEQUENCE [LARGE SCALE GENOMIC DNA]</scope>
    <source>
        <strain evidence="14">DSM 44232</strain>
    </source>
</reference>
<dbReference type="SUPFAM" id="SSF55811">
    <property type="entry name" value="Nudix"/>
    <property type="match status" value="1"/>
</dbReference>
<comment type="function">
    <text evidence="10">Catalyzes the 1,3-allylic rearrangement of the homoallylic substrate isopentenyl (IPP) to its highly electrophilic allylic isomer, dimethylallyl diphosphate (DMAPP).</text>
</comment>
<keyword evidence="7 10" id="KW-0464">Manganese</keyword>
<dbReference type="UniPathway" id="UPA00059">
    <property type="reaction ID" value="UER00104"/>
</dbReference>
<accession>A0A1I6CYS3</accession>
<dbReference type="GO" id="GO:0046872">
    <property type="term" value="F:metal ion binding"/>
    <property type="evidence" value="ECO:0007669"/>
    <property type="project" value="UniProtKB-KW"/>
</dbReference>
<dbReference type="EC" id="5.3.3.2" evidence="3 10"/>
<evidence type="ECO:0000256" key="6">
    <source>
        <dbReference type="ARBA" id="ARBA00022842"/>
    </source>
</evidence>
<dbReference type="InterPro" id="IPR015797">
    <property type="entry name" value="NUDIX_hydrolase-like_dom_sf"/>
</dbReference>
<dbReference type="CDD" id="cd02885">
    <property type="entry name" value="NUDIX_IPP_Isomerase"/>
    <property type="match status" value="1"/>
</dbReference>
<evidence type="ECO:0000256" key="10">
    <source>
        <dbReference type="HAMAP-Rule" id="MF_00202"/>
    </source>
</evidence>
<dbReference type="EMBL" id="FOYL01000001">
    <property type="protein sequence ID" value="SFQ98203.1"/>
    <property type="molecule type" value="Genomic_DNA"/>
</dbReference>
<proteinExistence type="inferred from homology"/>
<dbReference type="InterPro" id="IPR011876">
    <property type="entry name" value="IsopentenylPP_isomerase_typ1"/>
</dbReference>
<protein>
    <recommendedName>
        <fullName evidence="3 10">Isopentenyl-diphosphate Delta-isomerase</fullName>
        <shortName evidence="10">IPP isomerase</shortName>
        <ecNumber evidence="3 10">5.3.3.2</ecNumber>
    </recommendedName>
    <alternativeName>
        <fullName evidence="10">IPP:DMAPP isomerase</fullName>
    </alternativeName>
    <alternativeName>
        <fullName evidence="10">Isopentenyl pyrophosphate isomerase</fullName>
    </alternativeName>
</protein>
<dbReference type="Gene3D" id="3.90.79.10">
    <property type="entry name" value="Nucleoside Triphosphate Pyrophosphohydrolase"/>
    <property type="match status" value="1"/>
</dbReference>
<evidence type="ECO:0000313" key="13">
    <source>
        <dbReference type="EMBL" id="SFQ98203.1"/>
    </source>
</evidence>
<evidence type="ECO:0000313" key="14">
    <source>
        <dbReference type="Proteomes" id="UP000198583"/>
    </source>
</evidence>
<evidence type="ECO:0000256" key="7">
    <source>
        <dbReference type="ARBA" id="ARBA00023211"/>
    </source>
</evidence>
<dbReference type="PANTHER" id="PTHR10885:SF0">
    <property type="entry name" value="ISOPENTENYL-DIPHOSPHATE DELTA-ISOMERASE"/>
    <property type="match status" value="1"/>
</dbReference>
<keyword evidence="9 10" id="KW-0413">Isomerase</keyword>
<dbReference type="STRING" id="84724.SAMN04488564_101584"/>
<dbReference type="GO" id="GO:0005737">
    <property type="term" value="C:cytoplasm"/>
    <property type="evidence" value="ECO:0007669"/>
    <property type="project" value="UniProtKB-SubCell"/>
</dbReference>
<evidence type="ECO:0000256" key="1">
    <source>
        <dbReference type="ARBA" id="ARBA00004826"/>
    </source>
</evidence>
<feature type="binding site" evidence="10">
    <location>
        <position position="28"/>
    </location>
    <ligand>
        <name>Mn(2+)</name>
        <dbReference type="ChEBI" id="CHEBI:29035"/>
    </ligand>
</feature>
<dbReference type="InterPro" id="IPR056375">
    <property type="entry name" value="Idi_bact"/>
</dbReference>
<feature type="binding site" evidence="10">
    <location>
        <position position="116"/>
    </location>
    <ligand>
        <name>Mn(2+)</name>
        <dbReference type="ChEBI" id="CHEBI:29035"/>
    </ligand>
</feature>
<comment type="cofactor">
    <cofactor evidence="10">
        <name>Mn(2+)</name>
        <dbReference type="ChEBI" id="CHEBI:29035"/>
    </cofactor>
    <text evidence="10">Binds 1 Mn(2+) ion per subunit.</text>
</comment>
<keyword evidence="8 10" id="KW-0414">Isoprene biosynthesis</keyword>
<feature type="binding site" evidence="10">
    <location>
        <position position="72"/>
    </location>
    <ligand>
        <name>Mn(2+)</name>
        <dbReference type="ChEBI" id="CHEBI:29035"/>
    </ligand>
</feature>
<feature type="binding site" evidence="10">
    <location>
        <position position="90"/>
    </location>
    <ligand>
        <name>Mg(2+)</name>
        <dbReference type="ChEBI" id="CHEBI:18420"/>
    </ligand>
</feature>
<dbReference type="InterPro" id="IPR000086">
    <property type="entry name" value="NUDIX_hydrolase_dom"/>
</dbReference>
<comment type="similarity">
    <text evidence="2 10">Belongs to the IPP isomerase type 1 family.</text>
</comment>
<dbReference type="Proteomes" id="UP000198583">
    <property type="component" value="Unassembled WGS sequence"/>
</dbReference>
<evidence type="ECO:0000256" key="9">
    <source>
        <dbReference type="ARBA" id="ARBA00023235"/>
    </source>
</evidence>
<keyword evidence="4 10" id="KW-0963">Cytoplasm</keyword>
<comment type="subcellular location">
    <subcellularLocation>
        <location evidence="10">Cytoplasm</location>
    </subcellularLocation>
</comment>
<dbReference type="NCBIfam" id="NF002995">
    <property type="entry name" value="PRK03759.1"/>
    <property type="match status" value="1"/>
</dbReference>
<feature type="active site" evidence="10 11">
    <location>
        <position position="70"/>
    </location>
</feature>
<organism evidence="13 14">
    <name type="scientific">Lentzea waywayandensis</name>
    <dbReference type="NCBI Taxonomy" id="84724"/>
    <lineage>
        <taxon>Bacteria</taxon>
        <taxon>Bacillati</taxon>
        <taxon>Actinomycetota</taxon>
        <taxon>Actinomycetes</taxon>
        <taxon>Pseudonocardiales</taxon>
        <taxon>Pseudonocardiaceae</taxon>
        <taxon>Lentzea</taxon>
    </lineage>
</organism>
<evidence type="ECO:0000256" key="2">
    <source>
        <dbReference type="ARBA" id="ARBA00007579"/>
    </source>
</evidence>
<feature type="domain" description="Nudix hydrolase" evidence="12">
    <location>
        <begin position="33"/>
        <end position="166"/>
    </location>
</feature>
<name>A0A1I6CYS3_9PSEU</name>
<feature type="active site" evidence="10 11">
    <location>
        <position position="118"/>
    </location>
</feature>
<dbReference type="HAMAP" id="MF_00202">
    <property type="entry name" value="Idi"/>
    <property type="match status" value="1"/>
</dbReference>
<evidence type="ECO:0000259" key="12">
    <source>
        <dbReference type="PROSITE" id="PS51462"/>
    </source>
</evidence>
<feature type="binding site" evidence="10">
    <location>
        <position position="35"/>
    </location>
    <ligand>
        <name>Mn(2+)</name>
        <dbReference type="ChEBI" id="CHEBI:29035"/>
    </ligand>
</feature>
<dbReference type="NCBIfam" id="TIGR02150">
    <property type="entry name" value="IPP_isom_1"/>
    <property type="match status" value="1"/>
</dbReference>
<comment type="catalytic activity">
    <reaction evidence="10">
        <text>isopentenyl diphosphate = dimethylallyl diphosphate</text>
        <dbReference type="Rhea" id="RHEA:23284"/>
        <dbReference type="ChEBI" id="CHEBI:57623"/>
        <dbReference type="ChEBI" id="CHEBI:128769"/>
        <dbReference type="EC" id="5.3.3.2"/>
    </reaction>
</comment>
<evidence type="ECO:0000256" key="3">
    <source>
        <dbReference type="ARBA" id="ARBA00012057"/>
    </source>
</evidence>
<keyword evidence="6 10" id="KW-0460">Magnesium</keyword>
<evidence type="ECO:0000256" key="8">
    <source>
        <dbReference type="ARBA" id="ARBA00023229"/>
    </source>
</evidence>
<dbReference type="Pfam" id="PF00293">
    <property type="entry name" value="NUDIX"/>
    <property type="match status" value="1"/>
</dbReference>
<comment type="pathway">
    <text evidence="1 10">Isoprenoid biosynthesis; dimethylallyl diphosphate biosynthesis; dimethylallyl diphosphate from isopentenyl diphosphate: step 1/1.</text>
</comment>
<evidence type="ECO:0000256" key="11">
    <source>
        <dbReference type="PIRSR" id="PIRSR018427-1"/>
    </source>
</evidence>
<dbReference type="GO" id="GO:0008299">
    <property type="term" value="P:isoprenoid biosynthetic process"/>
    <property type="evidence" value="ECO:0007669"/>
    <property type="project" value="UniProtKB-UniRule"/>
</dbReference>
<feature type="binding site" evidence="10">
    <location>
        <position position="118"/>
    </location>
    <ligand>
        <name>Mn(2+)</name>
        <dbReference type="ChEBI" id="CHEBI:29035"/>
    </ligand>
</feature>
<sequence>MVPVTVEQVVLLAEDGSAIGVEDKAAVHHADTPLHLAFSSYVFDSAGNTILTRRALHKKTFPGLWTNTCCGHPLPEEDMAQAVLRRLRDELGMKTPDPELLLPAFRYRAEMDGVVENEMCPVFRVLSDDEPVPNPDEVDSTERVAWADYASGVLDGTRAVSPWSRLQVAELVKLGPDPLAWPVAGRAGLPKAVRLGF</sequence>
<evidence type="ECO:0000256" key="4">
    <source>
        <dbReference type="ARBA" id="ARBA00022490"/>
    </source>
</evidence>
<dbReference type="GO" id="GO:0004452">
    <property type="term" value="F:isopentenyl-diphosphate delta-isomerase activity"/>
    <property type="evidence" value="ECO:0007669"/>
    <property type="project" value="UniProtKB-UniRule"/>
</dbReference>
<comment type="cofactor">
    <cofactor evidence="10">
        <name>Mg(2+)</name>
        <dbReference type="ChEBI" id="CHEBI:18420"/>
    </cofactor>
    <text evidence="10">Binds 1 Mg(2+) ion per subunit. The magnesium ion binds only when substrate is bound.</text>
</comment>